<dbReference type="PANTHER" id="PTHR30582">
    <property type="entry name" value="L,D-TRANSPEPTIDASE"/>
    <property type="match status" value="1"/>
</dbReference>
<dbReference type="RefSeq" id="WP_016918368.1">
    <property type="nucleotide sequence ID" value="NZ_CP044331.1"/>
</dbReference>
<name>A0A6B8M3S2_9HYPH</name>
<comment type="similarity">
    <text evidence="2">Belongs to the YkuD family.</text>
</comment>
<comment type="pathway">
    <text evidence="1 7">Cell wall biogenesis; peptidoglycan biosynthesis.</text>
</comment>
<feature type="domain" description="L,D-TPase catalytic" evidence="10">
    <location>
        <begin position="76"/>
        <end position="185"/>
    </location>
</feature>
<organism evidence="11 12">
    <name type="scientific">Methylocystis parvus</name>
    <dbReference type="NCBI Taxonomy" id="134"/>
    <lineage>
        <taxon>Bacteria</taxon>
        <taxon>Pseudomonadati</taxon>
        <taxon>Pseudomonadota</taxon>
        <taxon>Alphaproteobacteria</taxon>
        <taxon>Hyphomicrobiales</taxon>
        <taxon>Methylocystaceae</taxon>
        <taxon>Methylocystis</taxon>
    </lineage>
</organism>
<dbReference type="InterPro" id="IPR050979">
    <property type="entry name" value="LD-transpeptidase"/>
</dbReference>
<evidence type="ECO:0000313" key="11">
    <source>
        <dbReference type="EMBL" id="QGM96073.1"/>
    </source>
</evidence>
<keyword evidence="5 7" id="KW-0573">Peptidoglycan synthesis</keyword>
<reference evidence="11 12" key="1">
    <citation type="submission" date="2019-09" db="EMBL/GenBank/DDBJ databases">
        <title>Isolation and complete genome sequencing of Methylocystis species.</title>
        <authorList>
            <person name="Rumah B.L."/>
            <person name="Stead C.E."/>
            <person name="Stevens B.C."/>
            <person name="Minton N.P."/>
            <person name="Grosse-Honebrink A."/>
            <person name="Zhang Y."/>
        </authorList>
    </citation>
    <scope>NUCLEOTIDE SEQUENCE [LARGE SCALE GENOMIC DNA]</scope>
    <source>
        <strain evidence="11 12">BRCS2</strain>
    </source>
</reference>
<evidence type="ECO:0000256" key="2">
    <source>
        <dbReference type="ARBA" id="ARBA00005992"/>
    </source>
</evidence>
<keyword evidence="6 7" id="KW-0961">Cell wall biogenesis/degradation</keyword>
<feature type="compositionally biased region" description="Basic and acidic residues" evidence="8">
    <location>
        <begin position="438"/>
        <end position="449"/>
    </location>
</feature>
<gene>
    <name evidence="11" type="ORF">F7D14_00205</name>
</gene>
<keyword evidence="4 7" id="KW-0133">Cell shape</keyword>
<evidence type="ECO:0000256" key="8">
    <source>
        <dbReference type="SAM" id="MobiDB-lite"/>
    </source>
</evidence>
<feature type="region of interest" description="Disordered" evidence="8">
    <location>
        <begin position="437"/>
        <end position="457"/>
    </location>
</feature>
<dbReference type="EMBL" id="CP044331">
    <property type="protein sequence ID" value="QGM96073.1"/>
    <property type="molecule type" value="Genomic_DNA"/>
</dbReference>
<dbReference type="Pfam" id="PF03734">
    <property type="entry name" value="YkuD"/>
    <property type="match status" value="1"/>
</dbReference>
<protein>
    <submittedName>
        <fullName evidence="11">L,D-transpeptidase family protein</fullName>
    </submittedName>
</protein>
<dbReference type="SUPFAM" id="SSF141523">
    <property type="entry name" value="L,D-transpeptidase catalytic domain-like"/>
    <property type="match status" value="1"/>
</dbReference>
<dbReference type="AlphaFoldDB" id="A0A6B8M3S2"/>
<evidence type="ECO:0000259" key="10">
    <source>
        <dbReference type="PROSITE" id="PS52029"/>
    </source>
</evidence>
<dbReference type="GO" id="GO:0016740">
    <property type="term" value="F:transferase activity"/>
    <property type="evidence" value="ECO:0007669"/>
    <property type="project" value="UniProtKB-KW"/>
</dbReference>
<evidence type="ECO:0000256" key="4">
    <source>
        <dbReference type="ARBA" id="ARBA00022960"/>
    </source>
</evidence>
<evidence type="ECO:0000313" key="12">
    <source>
        <dbReference type="Proteomes" id="UP000422569"/>
    </source>
</evidence>
<keyword evidence="9" id="KW-0732">Signal</keyword>
<evidence type="ECO:0000256" key="6">
    <source>
        <dbReference type="ARBA" id="ARBA00023316"/>
    </source>
</evidence>
<keyword evidence="12" id="KW-1185">Reference proteome</keyword>
<feature type="active site" description="Nucleophile" evidence="7">
    <location>
        <position position="161"/>
    </location>
</feature>
<dbReference type="NCBIfam" id="NF004785">
    <property type="entry name" value="PRK06132.1-2"/>
    <property type="match status" value="1"/>
</dbReference>
<dbReference type="UniPathway" id="UPA00219"/>
<dbReference type="InterPro" id="IPR016915">
    <property type="entry name" value="UCP029342"/>
</dbReference>
<dbReference type="KEGG" id="mpar:F7D14_00205"/>
<dbReference type="PANTHER" id="PTHR30582:SF2">
    <property type="entry name" value="L,D-TRANSPEPTIDASE YCIB-RELATED"/>
    <property type="match status" value="1"/>
</dbReference>
<dbReference type="CDD" id="cd16913">
    <property type="entry name" value="YkuD_like"/>
    <property type="match status" value="1"/>
</dbReference>
<keyword evidence="3" id="KW-0808">Transferase</keyword>
<accession>A0A6B8M3S2</accession>
<dbReference type="Proteomes" id="UP000422569">
    <property type="component" value="Chromosome"/>
</dbReference>
<dbReference type="GO" id="GO:0018104">
    <property type="term" value="P:peptidoglycan-protein cross-linking"/>
    <property type="evidence" value="ECO:0007669"/>
    <property type="project" value="TreeGrafter"/>
</dbReference>
<sequence>MLPRRRFGGDASLAFAALLSMLCVSAAHAAGDKVAVTEIGFGDSHVAGACDAGGPAKRRGRCAATPSAPPRLERPLFAVVSISDQTVSIYNHEGLVTRSEVSTGMEGHATPKGIYSIIGRERMHASNIYSGAPMPFMQRLTWSGIAMHLGVVPGHPASHGCVRLPADFAAKLWGMTRIGERVVIAPHDVMPTSFEHALLPTPKMQIFADAGAAADSAAAPQSAAVSSAEPPKLNPHQFAERLKAKAALDRKAAAKADAEAFLAVDAKETDAIRLAEELRAAETADSAALAKADALAKDFEAATGAAKDAAAAAKSKAEEERVTAATKLDAAKKASEANARELADAYKRWTGAAKAFEDARTAERDAEFRTAPVSVLISKADKRVYVRQGLAPIFDAPANVRDPKTPLGSHLYIASSTDLDGGSLKWSVISIPPLRVDQPGEKKRAKSAEPDSDFFSSYPALSASPEEALERVEISQEVRDRIAERLWTGASIIISDQPLSGETNNVGTDLVVRLR</sequence>
<feature type="signal peptide" evidence="9">
    <location>
        <begin position="1"/>
        <end position="29"/>
    </location>
</feature>
<evidence type="ECO:0000256" key="9">
    <source>
        <dbReference type="SAM" id="SignalP"/>
    </source>
</evidence>
<evidence type="ECO:0000256" key="7">
    <source>
        <dbReference type="PROSITE-ProRule" id="PRU01373"/>
    </source>
</evidence>
<dbReference type="Gene3D" id="2.40.440.10">
    <property type="entry name" value="L,D-transpeptidase catalytic domain-like"/>
    <property type="match status" value="1"/>
</dbReference>
<feature type="chain" id="PRO_5025650923" evidence="9">
    <location>
        <begin position="30"/>
        <end position="515"/>
    </location>
</feature>
<evidence type="ECO:0000256" key="5">
    <source>
        <dbReference type="ARBA" id="ARBA00022984"/>
    </source>
</evidence>
<dbReference type="GO" id="GO:0071972">
    <property type="term" value="F:peptidoglycan L,D-transpeptidase activity"/>
    <property type="evidence" value="ECO:0007669"/>
    <property type="project" value="TreeGrafter"/>
</dbReference>
<evidence type="ECO:0000256" key="1">
    <source>
        <dbReference type="ARBA" id="ARBA00004752"/>
    </source>
</evidence>
<dbReference type="PIRSF" id="PIRSF029342">
    <property type="entry name" value="UCP029342_ErfK/YbiS/YcfS/YnhG"/>
    <property type="match status" value="1"/>
</dbReference>
<proteinExistence type="inferred from homology"/>
<dbReference type="GO" id="GO:0005576">
    <property type="term" value="C:extracellular region"/>
    <property type="evidence" value="ECO:0007669"/>
    <property type="project" value="TreeGrafter"/>
</dbReference>
<dbReference type="GO" id="GO:0071555">
    <property type="term" value="P:cell wall organization"/>
    <property type="evidence" value="ECO:0007669"/>
    <property type="project" value="UniProtKB-UniRule"/>
</dbReference>
<dbReference type="GO" id="GO:0008360">
    <property type="term" value="P:regulation of cell shape"/>
    <property type="evidence" value="ECO:0007669"/>
    <property type="project" value="UniProtKB-UniRule"/>
</dbReference>
<dbReference type="PROSITE" id="PS52029">
    <property type="entry name" value="LD_TPASE"/>
    <property type="match status" value="1"/>
</dbReference>
<evidence type="ECO:0000256" key="3">
    <source>
        <dbReference type="ARBA" id="ARBA00022679"/>
    </source>
</evidence>
<dbReference type="InterPro" id="IPR005490">
    <property type="entry name" value="LD_TPept_cat_dom"/>
</dbReference>
<dbReference type="InterPro" id="IPR038063">
    <property type="entry name" value="Transpep_catalytic_dom"/>
</dbReference>
<feature type="active site" description="Proton donor/acceptor" evidence="7">
    <location>
        <position position="148"/>
    </location>
</feature>